<gene>
    <name evidence="1" type="ORF">CLA01_41230</name>
</gene>
<accession>A0A511YFU4</accession>
<comment type="caution">
    <text evidence="1">The sequence shown here is derived from an EMBL/GenBank/DDBJ whole genome shotgun (WGS) entry which is preliminary data.</text>
</comment>
<dbReference type="Proteomes" id="UP000321150">
    <property type="component" value="Unassembled WGS sequence"/>
</dbReference>
<dbReference type="RefSeq" id="WP_111961008.1">
    <property type="nucleotide sequence ID" value="NZ_BJYI01000025.1"/>
</dbReference>
<dbReference type="OrthoDB" id="1260127at2"/>
<evidence type="ECO:0000313" key="1">
    <source>
        <dbReference type="EMBL" id="GEN74051.1"/>
    </source>
</evidence>
<organism evidence="1 2">
    <name type="scientific">Chryseobacterium lathyri</name>
    <dbReference type="NCBI Taxonomy" id="395933"/>
    <lineage>
        <taxon>Bacteria</taxon>
        <taxon>Pseudomonadati</taxon>
        <taxon>Bacteroidota</taxon>
        <taxon>Flavobacteriia</taxon>
        <taxon>Flavobacteriales</taxon>
        <taxon>Weeksellaceae</taxon>
        <taxon>Chryseobacterium group</taxon>
        <taxon>Chryseobacterium</taxon>
    </lineage>
</organism>
<protein>
    <recommendedName>
        <fullName evidence="3">Transposase</fullName>
    </recommendedName>
</protein>
<dbReference type="AlphaFoldDB" id="A0A511YFU4"/>
<dbReference type="EMBL" id="BJYI01000025">
    <property type="protein sequence ID" value="GEN74051.1"/>
    <property type="molecule type" value="Genomic_DNA"/>
</dbReference>
<proteinExistence type="predicted"/>
<evidence type="ECO:0000313" key="2">
    <source>
        <dbReference type="Proteomes" id="UP000321150"/>
    </source>
</evidence>
<sequence length="117" mass="14187">MDQQIQNRKLEQPNFKKIYKDLISKKHPDKLLKCEIILSKEIICALDIIRLEHIIFGQLRKEDLIFNQKHKSYDKETINEILSYQEKYKLNNTQIASYFKLSRNTISKWKKYNRSII</sequence>
<reference evidence="1 2" key="1">
    <citation type="submission" date="2019-07" db="EMBL/GenBank/DDBJ databases">
        <title>Whole genome shotgun sequence of Chryseobacterium lathyri NBRC 105250.</title>
        <authorList>
            <person name="Hosoyama A."/>
            <person name="Uohara A."/>
            <person name="Ohji S."/>
            <person name="Ichikawa N."/>
        </authorList>
    </citation>
    <scope>NUCLEOTIDE SEQUENCE [LARGE SCALE GENOMIC DNA]</scope>
    <source>
        <strain evidence="1 2">NBRC 105250</strain>
    </source>
</reference>
<evidence type="ECO:0008006" key="3">
    <source>
        <dbReference type="Google" id="ProtNLM"/>
    </source>
</evidence>
<name>A0A511YFU4_9FLAO</name>